<feature type="domain" description="ARB-07466-like C-terminal" evidence="2">
    <location>
        <begin position="198"/>
        <end position="301"/>
    </location>
</feature>
<dbReference type="KEGG" id="nmes:H9L09_14265"/>
<protein>
    <recommendedName>
        <fullName evidence="2">ARB-07466-like C-terminal domain-containing protein</fullName>
    </recommendedName>
</protein>
<accession>A0A7G9R7Z4</accession>
<evidence type="ECO:0000256" key="1">
    <source>
        <dbReference type="SAM" id="Phobius"/>
    </source>
</evidence>
<reference evidence="3 4" key="1">
    <citation type="submission" date="2020-08" db="EMBL/GenBank/DDBJ databases">
        <title>Genome sequence of Nocardioides mesophilus KACC 16243T.</title>
        <authorList>
            <person name="Hyun D.-W."/>
            <person name="Bae J.-W."/>
        </authorList>
    </citation>
    <scope>NUCLEOTIDE SEQUENCE [LARGE SCALE GENOMIC DNA]</scope>
    <source>
        <strain evidence="3 4">KACC 16243</strain>
    </source>
</reference>
<keyword evidence="1" id="KW-0812">Transmembrane</keyword>
<evidence type="ECO:0000259" key="2">
    <source>
        <dbReference type="Pfam" id="PF26571"/>
    </source>
</evidence>
<organism evidence="3 4">
    <name type="scientific">Nocardioides mesophilus</name>
    <dbReference type="NCBI Taxonomy" id="433659"/>
    <lineage>
        <taxon>Bacteria</taxon>
        <taxon>Bacillati</taxon>
        <taxon>Actinomycetota</taxon>
        <taxon>Actinomycetes</taxon>
        <taxon>Propionibacteriales</taxon>
        <taxon>Nocardioidaceae</taxon>
        <taxon>Nocardioides</taxon>
    </lineage>
</organism>
<keyword evidence="4" id="KW-1185">Reference proteome</keyword>
<proteinExistence type="predicted"/>
<dbReference type="RefSeq" id="WP_187577555.1">
    <property type="nucleotide sequence ID" value="NZ_CP060713.1"/>
</dbReference>
<dbReference type="Proteomes" id="UP000515947">
    <property type="component" value="Chromosome"/>
</dbReference>
<dbReference type="AlphaFoldDB" id="A0A7G9R7Z4"/>
<evidence type="ECO:0000313" key="3">
    <source>
        <dbReference type="EMBL" id="QNN51719.1"/>
    </source>
</evidence>
<evidence type="ECO:0000313" key="4">
    <source>
        <dbReference type="Proteomes" id="UP000515947"/>
    </source>
</evidence>
<dbReference type="EMBL" id="CP060713">
    <property type="protein sequence ID" value="QNN51719.1"/>
    <property type="molecule type" value="Genomic_DNA"/>
</dbReference>
<sequence>MRTEAGRVARVLLVLVLGLAAAAGVGVLLYTGVGPFPDPEGCTAQVGEVTVELDTDQAENAATIAAIGVRRGLPARAVSIALATAYQESKIRNLDHGDRDSVGIFQQRPSQGWGTSRQIQDPVYATNQFYDELEKIDGFETMRITEAAQRVQRSGFPEAYEDHAADGRALASALTGWSPAAFSCVVREDDARRQREGASGLTPRAAKVRQDVERVFGDLSLGGFAAGGVSTGHMKGSAHYDGRAIDIFFRPVSDQSKRRGWAVAQYLVAHADRLKVDHVIFDAKIWSAGPRSSQGWRDYDPGDRPGNRATLLHRDHVHVDVVEGG</sequence>
<gene>
    <name evidence="3" type="ORF">H9L09_14265</name>
</gene>
<dbReference type="Pfam" id="PF26571">
    <property type="entry name" value="VldE"/>
    <property type="match status" value="1"/>
</dbReference>
<feature type="transmembrane region" description="Helical" evidence="1">
    <location>
        <begin position="12"/>
        <end position="33"/>
    </location>
</feature>
<dbReference type="InterPro" id="IPR058593">
    <property type="entry name" value="ARB_07466-like_C"/>
</dbReference>
<keyword evidence="1" id="KW-0472">Membrane</keyword>
<keyword evidence="1" id="KW-1133">Transmembrane helix</keyword>
<name>A0A7G9R7Z4_9ACTN</name>